<keyword evidence="5" id="KW-1185">Reference proteome</keyword>
<gene>
    <name evidence="4" type="ORF">Lwor_2318</name>
</gene>
<evidence type="ECO:0000259" key="3">
    <source>
        <dbReference type="PROSITE" id="PS50110"/>
    </source>
</evidence>
<dbReference type="InterPro" id="IPR001789">
    <property type="entry name" value="Sig_transdc_resp-reg_receiver"/>
</dbReference>
<evidence type="ECO:0000313" key="4">
    <source>
        <dbReference type="EMBL" id="KTD76200.1"/>
    </source>
</evidence>
<dbReference type="Gene3D" id="3.40.50.2300">
    <property type="match status" value="1"/>
</dbReference>
<dbReference type="PROSITE" id="PS50110">
    <property type="entry name" value="RESPONSE_REGULATORY"/>
    <property type="match status" value="1"/>
</dbReference>
<evidence type="ECO:0000256" key="1">
    <source>
        <dbReference type="ARBA" id="ARBA00022553"/>
    </source>
</evidence>
<feature type="modified residue" description="4-aspartylphosphate" evidence="2">
    <location>
        <position position="53"/>
    </location>
</feature>
<organism evidence="4 5">
    <name type="scientific">Legionella worsleiensis</name>
    <dbReference type="NCBI Taxonomy" id="45076"/>
    <lineage>
        <taxon>Bacteria</taxon>
        <taxon>Pseudomonadati</taxon>
        <taxon>Pseudomonadota</taxon>
        <taxon>Gammaproteobacteria</taxon>
        <taxon>Legionellales</taxon>
        <taxon>Legionellaceae</taxon>
        <taxon>Legionella</taxon>
    </lineage>
</organism>
<dbReference type="InterPro" id="IPR050595">
    <property type="entry name" value="Bact_response_regulator"/>
</dbReference>
<protein>
    <submittedName>
        <fullName evidence="4">Guanylate/adenylate cyclase</fullName>
    </submittedName>
</protein>
<dbReference type="SMART" id="SM00448">
    <property type="entry name" value="REC"/>
    <property type="match status" value="1"/>
</dbReference>
<dbReference type="Proteomes" id="UP000054662">
    <property type="component" value="Unassembled WGS sequence"/>
</dbReference>
<dbReference type="RefSeq" id="WP_058494085.1">
    <property type="nucleotide sequence ID" value="NZ_CBCRUR010000026.1"/>
</dbReference>
<accession>A0A0W1A4K9</accession>
<dbReference type="PATRIC" id="fig|45076.6.peg.2546"/>
<dbReference type="EMBL" id="LNZC01000029">
    <property type="protein sequence ID" value="KTD76200.1"/>
    <property type="molecule type" value="Genomic_DNA"/>
</dbReference>
<dbReference type="PANTHER" id="PTHR44591:SF3">
    <property type="entry name" value="RESPONSE REGULATORY DOMAIN-CONTAINING PROTEIN"/>
    <property type="match status" value="1"/>
</dbReference>
<dbReference type="Pfam" id="PF00072">
    <property type="entry name" value="Response_reg"/>
    <property type="match status" value="1"/>
</dbReference>
<name>A0A0W1A4K9_9GAMM</name>
<evidence type="ECO:0000313" key="5">
    <source>
        <dbReference type="Proteomes" id="UP000054662"/>
    </source>
</evidence>
<comment type="caution">
    <text evidence="4">The sequence shown here is derived from an EMBL/GenBank/DDBJ whole genome shotgun (WGS) entry which is preliminary data.</text>
</comment>
<sequence>MRVLLVDDSKTARTLLGRIFKELGNWEILEASNGEEALSRLNEVDSLDLACIDWNMPVMNGLEFLKIAKKQPNFAETWMMMVTTETEMDHITRAMVSGANEYVMKPFTKEIILGKLQMMGLAPPLEEF</sequence>
<dbReference type="OrthoDB" id="9793549at2"/>
<dbReference type="AlphaFoldDB" id="A0A0W1A4K9"/>
<dbReference type="SUPFAM" id="SSF52172">
    <property type="entry name" value="CheY-like"/>
    <property type="match status" value="1"/>
</dbReference>
<evidence type="ECO:0000256" key="2">
    <source>
        <dbReference type="PROSITE-ProRule" id="PRU00169"/>
    </source>
</evidence>
<dbReference type="GO" id="GO:0000160">
    <property type="term" value="P:phosphorelay signal transduction system"/>
    <property type="evidence" value="ECO:0007669"/>
    <property type="project" value="InterPro"/>
</dbReference>
<dbReference type="PANTHER" id="PTHR44591">
    <property type="entry name" value="STRESS RESPONSE REGULATOR PROTEIN 1"/>
    <property type="match status" value="1"/>
</dbReference>
<dbReference type="STRING" id="45076.Lwor_2318"/>
<dbReference type="InterPro" id="IPR011006">
    <property type="entry name" value="CheY-like_superfamily"/>
</dbReference>
<proteinExistence type="predicted"/>
<feature type="domain" description="Response regulatory" evidence="3">
    <location>
        <begin position="2"/>
        <end position="120"/>
    </location>
</feature>
<reference evidence="4 5" key="1">
    <citation type="submission" date="2015-11" db="EMBL/GenBank/DDBJ databases">
        <title>Genomic analysis of 38 Legionella species identifies large and diverse effector repertoires.</title>
        <authorList>
            <person name="Burstein D."/>
            <person name="Amaro F."/>
            <person name="Zusman T."/>
            <person name="Lifshitz Z."/>
            <person name="Cohen O."/>
            <person name="Gilbert J.A."/>
            <person name="Pupko T."/>
            <person name="Shuman H.A."/>
            <person name="Segal G."/>
        </authorList>
    </citation>
    <scope>NUCLEOTIDE SEQUENCE [LARGE SCALE GENOMIC DNA]</scope>
    <source>
        <strain evidence="4 5">ATCC 49508</strain>
    </source>
</reference>
<keyword evidence="1 2" id="KW-0597">Phosphoprotein</keyword>